<dbReference type="PANTHER" id="PTHR33988">
    <property type="entry name" value="ENDORIBONUCLEASE MAZF-RELATED"/>
    <property type="match status" value="1"/>
</dbReference>
<dbReference type="GO" id="GO:0004521">
    <property type="term" value="F:RNA endonuclease activity"/>
    <property type="evidence" value="ECO:0007669"/>
    <property type="project" value="TreeGrafter"/>
</dbReference>
<dbReference type="PIRSF" id="PIRSF033490">
    <property type="entry name" value="MazF"/>
    <property type="match status" value="1"/>
</dbReference>
<reference evidence="1 2" key="1">
    <citation type="journal article" date="2016" name="Nat. Commun.">
        <title>Thousands of microbial genomes shed light on interconnected biogeochemical processes in an aquifer system.</title>
        <authorList>
            <person name="Anantharaman K."/>
            <person name="Brown C.T."/>
            <person name="Hug L.A."/>
            <person name="Sharon I."/>
            <person name="Castelle C.J."/>
            <person name="Probst A.J."/>
            <person name="Thomas B.C."/>
            <person name="Singh A."/>
            <person name="Wilkins M.J."/>
            <person name="Karaoz U."/>
            <person name="Brodie E.L."/>
            <person name="Williams K.H."/>
            <person name="Hubbard S.S."/>
            <person name="Banfield J.F."/>
        </authorList>
    </citation>
    <scope>NUCLEOTIDE SEQUENCE [LARGE SCALE GENOMIC DNA]</scope>
</reference>
<organism evidence="1 2">
    <name type="scientific">Candidatus Fischerbacteria bacterium RBG_13_37_8</name>
    <dbReference type="NCBI Taxonomy" id="1817863"/>
    <lineage>
        <taxon>Bacteria</taxon>
        <taxon>Candidatus Fischeribacteriota</taxon>
    </lineage>
</organism>
<name>A0A1F5V5E2_9BACT</name>
<dbReference type="GO" id="GO:0006402">
    <property type="term" value="P:mRNA catabolic process"/>
    <property type="evidence" value="ECO:0007669"/>
    <property type="project" value="TreeGrafter"/>
</dbReference>
<dbReference type="Gene3D" id="2.30.30.110">
    <property type="match status" value="1"/>
</dbReference>
<dbReference type="STRING" id="1817863.A2Y62_02600"/>
<dbReference type="AlphaFoldDB" id="A0A1F5V5E2"/>
<dbReference type="InterPro" id="IPR003477">
    <property type="entry name" value="PemK-like"/>
</dbReference>
<dbReference type="Pfam" id="PF02452">
    <property type="entry name" value="PemK_toxin"/>
    <property type="match status" value="1"/>
</dbReference>
<dbReference type="InterPro" id="IPR011067">
    <property type="entry name" value="Plasmid_toxin/cell-grow_inhib"/>
</dbReference>
<evidence type="ECO:0000313" key="1">
    <source>
        <dbReference type="EMBL" id="OGF58634.1"/>
    </source>
</evidence>
<dbReference type="EMBL" id="MFGW01000240">
    <property type="protein sequence ID" value="OGF58634.1"/>
    <property type="molecule type" value="Genomic_DNA"/>
</dbReference>
<dbReference type="Proteomes" id="UP000178943">
    <property type="component" value="Unassembled WGS sequence"/>
</dbReference>
<sequence length="120" mass="13503">MNIKRGDIYWANLEPVVGAEIGKKRPAIIISNNKNNEFASTLTIIPITSREPHNAELYEVYLTKGTGGLSKDSKAKCNQIRTIDKSRILTYIGNLDNDIIRKLELAIKIQLDMTSESDRL</sequence>
<dbReference type="GO" id="GO:0016075">
    <property type="term" value="P:rRNA catabolic process"/>
    <property type="evidence" value="ECO:0007669"/>
    <property type="project" value="TreeGrafter"/>
</dbReference>
<dbReference type="GO" id="GO:0003677">
    <property type="term" value="F:DNA binding"/>
    <property type="evidence" value="ECO:0007669"/>
    <property type="project" value="InterPro"/>
</dbReference>
<proteinExistence type="predicted"/>
<dbReference type="SUPFAM" id="SSF50118">
    <property type="entry name" value="Cell growth inhibitor/plasmid maintenance toxic component"/>
    <property type="match status" value="1"/>
</dbReference>
<evidence type="ECO:0008006" key="3">
    <source>
        <dbReference type="Google" id="ProtNLM"/>
    </source>
</evidence>
<gene>
    <name evidence="1" type="ORF">A2Y62_02600</name>
</gene>
<accession>A0A1F5V5E2</accession>
<comment type="caution">
    <text evidence="1">The sequence shown here is derived from an EMBL/GenBank/DDBJ whole genome shotgun (WGS) entry which is preliminary data.</text>
</comment>
<evidence type="ECO:0000313" key="2">
    <source>
        <dbReference type="Proteomes" id="UP000178943"/>
    </source>
</evidence>
<feature type="non-terminal residue" evidence="1">
    <location>
        <position position="120"/>
    </location>
</feature>
<protein>
    <recommendedName>
        <fullName evidence="3">mRNA interferase</fullName>
    </recommendedName>
</protein>